<protein>
    <submittedName>
        <fullName evidence="1">Uncharacterized protein</fullName>
    </submittedName>
</protein>
<organism evidence="1">
    <name type="scientific">marine metagenome</name>
    <dbReference type="NCBI Taxonomy" id="408172"/>
    <lineage>
        <taxon>unclassified sequences</taxon>
        <taxon>metagenomes</taxon>
        <taxon>ecological metagenomes</taxon>
    </lineage>
</organism>
<name>A0A381ZQA7_9ZZZZ</name>
<sequence>MLGLKLLIFFNKFPSGSQIKTV</sequence>
<reference evidence="1" key="1">
    <citation type="submission" date="2018-05" db="EMBL/GenBank/DDBJ databases">
        <authorList>
            <person name="Lanie J.A."/>
            <person name="Ng W.-L."/>
            <person name="Kazmierczak K.M."/>
            <person name="Andrzejewski T.M."/>
            <person name="Davidsen T.M."/>
            <person name="Wayne K.J."/>
            <person name="Tettelin H."/>
            <person name="Glass J.I."/>
            <person name="Rusch D."/>
            <person name="Podicherti R."/>
            <person name="Tsui H.-C.T."/>
            <person name="Winkler M.E."/>
        </authorList>
    </citation>
    <scope>NUCLEOTIDE SEQUENCE</scope>
</reference>
<dbReference type="AlphaFoldDB" id="A0A381ZQA7"/>
<dbReference type="EMBL" id="UINC01022247">
    <property type="protein sequence ID" value="SVA91478.1"/>
    <property type="molecule type" value="Genomic_DNA"/>
</dbReference>
<gene>
    <name evidence="1" type="ORF">METZ01_LOCUS144332</name>
</gene>
<proteinExistence type="predicted"/>
<accession>A0A381ZQA7</accession>
<evidence type="ECO:0000313" key="1">
    <source>
        <dbReference type="EMBL" id="SVA91478.1"/>
    </source>
</evidence>